<keyword evidence="12" id="KW-0812">Transmembrane</keyword>
<dbReference type="FunFam" id="1.10.630.10:FF:000033">
    <property type="entry name" value="14-alpha sterol demethylase"/>
    <property type="match status" value="1"/>
</dbReference>
<keyword evidence="8 11" id="KW-0503">Monooxygenase</keyword>
<keyword evidence="9 12" id="KW-0472">Membrane</keyword>
<dbReference type="FunCoup" id="F4SAZ9">
    <property type="interactions" value="153"/>
</dbReference>
<feature type="transmembrane region" description="Helical" evidence="12">
    <location>
        <begin position="12"/>
        <end position="37"/>
    </location>
</feature>
<dbReference type="GO" id="GO:0097038">
    <property type="term" value="C:perinuclear endoplasmic reticulum"/>
    <property type="evidence" value="ECO:0007669"/>
    <property type="project" value="EnsemblFungi"/>
</dbReference>
<dbReference type="GeneID" id="18928302"/>
<dbReference type="InterPro" id="IPR001128">
    <property type="entry name" value="Cyt_P450"/>
</dbReference>
<dbReference type="InParanoid" id="F4SAZ9"/>
<evidence type="ECO:0008006" key="15">
    <source>
        <dbReference type="Google" id="ProtNLM"/>
    </source>
</evidence>
<dbReference type="GO" id="GO:0005506">
    <property type="term" value="F:iron ion binding"/>
    <property type="evidence" value="ECO:0007669"/>
    <property type="project" value="InterPro"/>
</dbReference>
<dbReference type="InterPro" id="IPR050529">
    <property type="entry name" value="CYP450_sterol_14alpha_dmase"/>
</dbReference>
<keyword evidence="5 10" id="KW-0479">Metal-binding</keyword>
<evidence type="ECO:0000256" key="9">
    <source>
        <dbReference type="ARBA" id="ARBA00023136"/>
    </source>
</evidence>
<evidence type="ECO:0000256" key="5">
    <source>
        <dbReference type="ARBA" id="ARBA00022723"/>
    </source>
</evidence>
<organism evidence="14">
    <name type="scientific">Melampsora larici-populina (strain 98AG31 / pathotype 3-4-7)</name>
    <name type="common">Poplar leaf rust fungus</name>
    <dbReference type="NCBI Taxonomy" id="747676"/>
    <lineage>
        <taxon>Eukaryota</taxon>
        <taxon>Fungi</taxon>
        <taxon>Dikarya</taxon>
        <taxon>Basidiomycota</taxon>
        <taxon>Pucciniomycotina</taxon>
        <taxon>Pucciniomycetes</taxon>
        <taxon>Pucciniales</taxon>
        <taxon>Melampsoraceae</taxon>
        <taxon>Melampsora</taxon>
    </lineage>
</organism>
<keyword evidence="6 11" id="KW-0560">Oxidoreductase</keyword>
<dbReference type="PROSITE" id="PS00086">
    <property type="entry name" value="CYTOCHROME_P450"/>
    <property type="match status" value="1"/>
</dbReference>
<dbReference type="STRING" id="747676.F4SAZ9"/>
<protein>
    <recommendedName>
        <fullName evidence="15">Lanosterol 14-alpha-demethylase</fullName>
    </recommendedName>
</protein>
<keyword evidence="7 10" id="KW-0408">Iron</keyword>
<dbReference type="InterPro" id="IPR002403">
    <property type="entry name" value="Cyt_P450_E_grp-IV"/>
</dbReference>
<dbReference type="CDD" id="cd11042">
    <property type="entry name" value="CYP51-like"/>
    <property type="match status" value="1"/>
</dbReference>
<keyword evidence="12" id="KW-1133">Transmembrane helix</keyword>
<comment type="subcellular location">
    <subcellularLocation>
        <location evidence="2">Membrane</location>
    </subcellularLocation>
</comment>
<dbReference type="InterPro" id="IPR036396">
    <property type="entry name" value="Cyt_P450_sf"/>
</dbReference>
<evidence type="ECO:0000256" key="3">
    <source>
        <dbReference type="ARBA" id="ARBA00010617"/>
    </source>
</evidence>
<dbReference type="OrthoDB" id="1055148at2759"/>
<dbReference type="SUPFAM" id="SSF48264">
    <property type="entry name" value="Cytochrome P450"/>
    <property type="match status" value="1"/>
</dbReference>
<evidence type="ECO:0000256" key="7">
    <source>
        <dbReference type="ARBA" id="ARBA00023004"/>
    </source>
</evidence>
<dbReference type="eggNOG" id="KOG0684">
    <property type="taxonomic scope" value="Eukaryota"/>
</dbReference>
<dbReference type="GO" id="GO:0020037">
    <property type="term" value="F:heme binding"/>
    <property type="evidence" value="ECO:0007669"/>
    <property type="project" value="InterPro"/>
</dbReference>
<dbReference type="EMBL" id="GL883182">
    <property type="protein sequence ID" value="EGF98193.1"/>
    <property type="molecule type" value="Genomic_DNA"/>
</dbReference>
<evidence type="ECO:0000256" key="11">
    <source>
        <dbReference type="RuleBase" id="RU000461"/>
    </source>
</evidence>
<evidence type="ECO:0000256" key="10">
    <source>
        <dbReference type="PIRSR" id="PIRSR602403-1"/>
    </source>
</evidence>
<dbReference type="PANTHER" id="PTHR24304:SF2">
    <property type="entry name" value="24-HYDROXYCHOLESTEROL 7-ALPHA-HYDROXYLASE"/>
    <property type="match status" value="1"/>
</dbReference>
<dbReference type="InterPro" id="IPR017972">
    <property type="entry name" value="Cyt_P450_CS"/>
</dbReference>
<keyword evidence="14" id="KW-1185">Reference proteome</keyword>
<feature type="transmembrane region" description="Helical" evidence="12">
    <location>
        <begin position="49"/>
        <end position="66"/>
    </location>
</feature>
<reference evidence="14" key="1">
    <citation type="journal article" date="2011" name="Proc. Natl. Acad. Sci. U.S.A.">
        <title>Obligate biotrophy features unraveled by the genomic analysis of rust fungi.</title>
        <authorList>
            <person name="Duplessis S."/>
            <person name="Cuomo C.A."/>
            <person name="Lin Y.-C."/>
            <person name="Aerts A."/>
            <person name="Tisserant E."/>
            <person name="Veneault-Fourrey C."/>
            <person name="Joly D.L."/>
            <person name="Hacquard S."/>
            <person name="Amselem J."/>
            <person name="Cantarel B.L."/>
            <person name="Chiu R."/>
            <person name="Coutinho P.M."/>
            <person name="Feau N."/>
            <person name="Field M."/>
            <person name="Frey P."/>
            <person name="Gelhaye E."/>
            <person name="Goldberg J."/>
            <person name="Grabherr M.G."/>
            <person name="Kodira C.D."/>
            <person name="Kohler A."/>
            <person name="Kuees U."/>
            <person name="Lindquist E.A."/>
            <person name="Lucas S.M."/>
            <person name="Mago R."/>
            <person name="Mauceli E."/>
            <person name="Morin E."/>
            <person name="Murat C."/>
            <person name="Pangilinan J.L."/>
            <person name="Park R."/>
            <person name="Pearson M."/>
            <person name="Quesneville H."/>
            <person name="Rouhier N."/>
            <person name="Sakthikumar S."/>
            <person name="Salamov A.A."/>
            <person name="Schmutz J."/>
            <person name="Selles B."/>
            <person name="Shapiro H."/>
            <person name="Tanguay P."/>
            <person name="Tuskan G.A."/>
            <person name="Henrissat B."/>
            <person name="Van de Peer Y."/>
            <person name="Rouze P."/>
            <person name="Ellis J.G."/>
            <person name="Dodds P.N."/>
            <person name="Schein J.E."/>
            <person name="Zhong S."/>
            <person name="Hamelin R.C."/>
            <person name="Grigoriev I.V."/>
            <person name="Szabo L.J."/>
            <person name="Martin F."/>
        </authorList>
    </citation>
    <scope>NUCLEOTIDE SEQUENCE [LARGE SCALE GENOMIC DNA]</scope>
    <source>
        <strain evidence="14">98AG31 / pathotype 3-4-7</strain>
    </source>
</reference>
<dbReference type="RefSeq" id="XP_007418520.1">
    <property type="nucleotide sequence ID" value="XM_007418458.1"/>
</dbReference>
<evidence type="ECO:0000313" key="13">
    <source>
        <dbReference type="EMBL" id="EGF98193.1"/>
    </source>
</evidence>
<dbReference type="PRINTS" id="PR00385">
    <property type="entry name" value="P450"/>
</dbReference>
<dbReference type="PRINTS" id="PR00465">
    <property type="entry name" value="EP450IV"/>
</dbReference>
<dbReference type="GO" id="GO:0016020">
    <property type="term" value="C:membrane"/>
    <property type="evidence" value="ECO:0007669"/>
    <property type="project" value="UniProtKB-SubCell"/>
</dbReference>
<name>F4SAZ9_MELLP</name>
<evidence type="ECO:0000256" key="4">
    <source>
        <dbReference type="ARBA" id="ARBA00022617"/>
    </source>
</evidence>
<keyword evidence="4 10" id="KW-0349">Heme</keyword>
<evidence type="ECO:0000256" key="12">
    <source>
        <dbReference type="SAM" id="Phobius"/>
    </source>
</evidence>
<comment type="similarity">
    <text evidence="3 11">Belongs to the cytochrome P450 family.</text>
</comment>
<dbReference type="Pfam" id="PF00067">
    <property type="entry name" value="p450"/>
    <property type="match status" value="1"/>
</dbReference>
<evidence type="ECO:0000256" key="6">
    <source>
        <dbReference type="ARBA" id="ARBA00023002"/>
    </source>
</evidence>
<dbReference type="Gene3D" id="1.10.630.10">
    <property type="entry name" value="Cytochrome P450"/>
    <property type="match status" value="1"/>
</dbReference>
<dbReference type="KEGG" id="mlr:MELLADRAFT_46108"/>
<dbReference type="GO" id="GO:0006696">
    <property type="term" value="P:ergosterol biosynthetic process"/>
    <property type="evidence" value="ECO:0007669"/>
    <property type="project" value="EnsemblFungi"/>
</dbReference>
<evidence type="ECO:0000256" key="2">
    <source>
        <dbReference type="ARBA" id="ARBA00004370"/>
    </source>
</evidence>
<feature type="binding site" description="axial binding residue" evidence="10">
    <location>
        <position position="476"/>
    </location>
    <ligand>
        <name>heme</name>
        <dbReference type="ChEBI" id="CHEBI:30413"/>
    </ligand>
    <ligandPart>
        <name>Fe</name>
        <dbReference type="ChEBI" id="CHEBI:18248"/>
    </ligandPart>
</feature>
<evidence type="ECO:0000313" key="14">
    <source>
        <dbReference type="Proteomes" id="UP000001072"/>
    </source>
</evidence>
<evidence type="ECO:0000256" key="8">
    <source>
        <dbReference type="ARBA" id="ARBA00023033"/>
    </source>
</evidence>
<dbReference type="HOGENOM" id="CLU_001570_15_0_1"/>
<comment type="cofactor">
    <cofactor evidence="1 10">
        <name>heme</name>
        <dbReference type="ChEBI" id="CHEBI:30413"/>
    </cofactor>
</comment>
<dbReference type="GO" id="GO:0008398">
    <property type="term" value="F:sterol 14-demethylase activity"/>
    <property type="evidence" value="ECO:0007669"/>
    <property type="project" value="EnsemblFungi"/>
</dbReference>
<accession>F4SAZ9</accession>
<gene>
    <name evidence="13" type="ORF">MELLADRAFT_46108</name>
</gene>
<dbReference type="GO" id="GO:0032541">
    <property type="term" value="C:cortical endoplasmic reticulum"/>
    <property type="evidence" value="ECO:0007669"/>
    <property type="project" value="EnsemblFungi"/>
</dbReference>
<proteinExistence type="inferred from homology"/>
<dbReference type="PANTHER" id="PTHR24304">
    <property type="entry name" value="CYTOCHROME P450 FAMILY 7"/>
    <property type="match status" value="1"/>
</dbReference>
<dbReference type="AlphaFoldDB" id="F4SAZ9"/>
<evidence type="ECO:0000256" key="1">
    <source>
        <dbReference type="ARBA" id="ARBA00001971"/>
    </source>
</evidence>
<sequence>MLDFTSQLSFSHLISIISSFCLFSFFLIIIAVIINVISQLLPKDPSKPPLVFHFFPIIGSAIIYGIDPYEFFEKSRKQYGNVFTFVLLNKQITVALGPQGNSLVLNGKLSEVNAEEAYTHLTTPVFGTDVVYDVPNPILMQQKKFIKSGLSVENFKRYVGMIVDETVGYLEGHIFESPEQKSSTKDIFNVASEITICTASATLQGKEVRSGLNKSFAKLYHDLDGGFTPLNFVFPNLPLPSYKRRDQAQVLMRNFYLKIIEDRQREDREGDSGDMLDALKGQTYKDGTPLTNKAMAHIMIALLMAGQHTSAATGSWLLAHLAQRPDLVDELRNEQIEIFGHGDENDLDPLDYDRLQSPLMNACIKETLRLHPPIHSIMRKVKSPIVVPPTLAASNEDTPYIIPPTHYVMAAPGVSQLDESIWKEATKFEPKRWLNKSNRPTQEEEEEGEKIDYGFGEISSGTNSPFLPFGAGRHRCIGEQFAYLQLATVVLTILRRCDLRLNGTLPKPDYTTMLVCPRKPRDVTFIRR</sequence>
<dbReference type="Proteomes" id="UP000001072">
    <property type="component" value="Unassembled WGS sequence"/>
</dbReference>
<dbReference type="VEuPathDB" id="FungiDB:MELLADRAFT_46108"/>